<dbReference type="InterPro" id="IPR050645">
    <property type="entry name" value="Histidine_acid_phosphatase"/>
</dbReference>
<protein>
    <submittedName>
        <fullName evidence="3">Phosphoglycerate mutase-like protein</fullName>
    </submittedName>
</protein>
<evidence type="ECO:0000256" key="1">
    <source>
        <dbReference type="ARBA" id="ARBA00005375"/>
    </source>
</evidence>
<dbReference type="Pfam" id="PF00328">
    <property type="entry name" value="His_Phos_2"/>
    <property type="match status" value="1"/>
</dbReference>
<comment type="similarity">
    <text evidence="1">Belongs to the histidine acid phosphatase family.</text>
</comment>
<feature type="signal peptide" evidence="2">
    <location>
        <begin position="1"/>
        <end position="20"/>
    </location>
</feature>
<organism evidence="3 4">
    <name type="scientific">Exidia glandulosa HHB12029</name>
    <dbReference type="NCBI Taxonomy" id="1314781"/>
    <lineage>
        <taxon>Eukaryota</taxon>
        <taxon>Fungi</taxon>
        <taxon>Dikarya</taxon>
        <taxon>Basidiomycota</taxon>
        <taxon>Agaricomycotina</taxon>
        <taxon>Agaricomycetes</taxon>
        <taxon>Auriculariales</taxon>
        <taxon>Exidiaceae</taxon>
        <taxon>Exidia</taxon>
    </lineage>
</organism>
<dbReference type="CDD" id="cd07061">
    <property type="entry name" value="HP_HAP_like"/>
    <property type="match status" value="1"/>
</dbReference>
<accession>A0A165HVG1</accession>
<dbReference type="Gene3D" id="3.40.50.1240">
    <property type="entry name" value="Phosphoglycerate mutase-like"/>
    <property type="match status" value="1"/>
</dbReference>
<sequence length="442" mass="49027">MQLPFRVLASYALLPLLASATGNFSIPYLNYYCNAAHVSSANWTAPPRPAGFTGTMELVHVTAMLRHHKRTPANLIPLENQFNPSAGWDCSGMGTINFAVSPEFGRNAPLLVHETEVPSWHPFFPNFWNGSCQEGQLTPGGLADAIKHGKDFWSVYGKASRKGLERPFLTSVNSKDIYVRTSTEERTFHVAAGMLWGMDPRIALKDFAVHIDSLVPGYSCPRADAIRNAYQSIPAWNDHLLENADLKARLDAVFGTAGRGDWASWYDHFFDVITSRLCNFQPLPCNAQGNCVTAADAAKVFDIGDFEYNYIWNAAENATTYNSLTFGVMFQELAMNMRAIIAGTEPFKLRLYSGHDGSMIRLASGLGLGKPESDGRLRWPALGGEMIFEVWKLSAKHEKDQLFVRVMHEGAPVRSLEWMTSSAFEALLESNVPANLFQVCNS</sequence>
<keyword evidence="4" id="KW-1185">Reference proteome</keyword>
<gene>
    <name evidence="3" type="ORF">EXIGLDRAFT_768958</name>
</gene>
<dbReference type="AlphaFoldDB" id="A0A165HVG1"/>
<evidence type="ECO:0000313" key="4">
    <source>
        <dbReference type="Proteomes" id="UP000077266"/>
    </source>
</evidence>
<evidence type="ECO:0000256" key="2">
    <source>
        <dbReference type="SAM" id="SignalP"/>
    </source>
</evidence>
<evidence type="ECO:0000313" key="3">
    <source>
        <dbReference type="EMBL" id="KZV92516.1"/>
    </source>
</evidence>
<name>A0A165HVG1_EXIGL</name>
<proteinExistence type="inferred from homology"/>
<dbReference type="SUPFAM" id="SSF53254">
    <property type="entry name" value="Phosphoglycerate mutase-like"/>
    <property type="match status" value="1"/>
</dbReference>
<keyword evidence="2" id="KW-0732">Signal</keyword>
<dbReference type="PANTHER" id="PTHR11567">
    <property type="entry name" value="ACID PHOSPHATASE-RELATED"/>
    <property type="match status" value="1"/>
</dbReference>
<dbReference type="InParanoid" id="A0A165HVG1"/>
<feature type="chain" id="PRO_5007858896" evidence="2">
    <location>
        <begin position="21"/>
        <end position="442"/>
    </location>
</feature>
<dbReference type="PANTHER" id="PTHR11567:SF195">
    <property type="entry name" value="ACID PHOSPHATASE, PUTATIVE (AFU_ORTHOLOGUE AFUA_3G14570)-RELATED"/>
    <property type="match status" value="1"/>
</dbReference>
<dbReference type="InterPro" id="IPR000560">
    <property type="entry name" value="His_Pase_clade-2"/>
</dbReference>
<dbReference type="InterPro" id="IPR029033">
    <property type="entry name" value="His_PPase_superfam"/>
</dbReference>
<dbReference type="GO" id="GO:0016791">
    <property type="term" value="F:phosphatase activity"/>
    <property type="evidence" value="ECO:0007669"/>
    <property type="project" value="TreeGrafter"/>
</dbReference>
<dbReference type="Proteomes" id="UP000077266">
    <property type="component" value="Unassembled WGS sequence"/>
</dbReference>
<dbReference type="EMBL" id="KV426007">
    <property type="protein sequence ID" value="KZV92516.1"/>
    <property type="molecule type" value="Genomic_DNA"/>
</dbReference>
<reference evidence="3 4" key="1">
    <citation type="journal article" date="2016" name="Mol. Biol. Evol.">
        <title>Comparative Genomics of Early-Diverging Mushroom-Forming Fungi Provides Insights into the Origins of Lignocellulose Decay Capabilities.</title>
        <authorList>
            <person name="Nagy L.G."/>
            <person name="Riley R."/>
            <person name="Tritt A."/>
            <person name="Adam C."/>
            <person name="Daum C."/>
            <person name="Floudas D."/>
            <person name="Sun H."/>
            <person name="Yadav J.S."/>
            <person name="Pangilinan J."/>
            <person name="Larsson K.H."/>
            <person name="Matsuura K."/>
            <person name="Barry K."/>
            <person name="Labutti K."/>
            <person name="Kuo R."/>
            <person name="Ohm R.A."/>
            <person name="Bhattacharya S.S."/>
            <person name="Shirouzu T."/>
            <person name="Yoshinaga Y."/>
            <person name="Martin F.M."/>
            <person name="Grigoriev I.V."/>
            <person name="Hibbett D.S."/>
        </authorList>
    </citation>
    <scope>NUCLEOTIDE SEQUENCE [LARGE SCALE GENOMIC DNA]</scope>
    <source>
        <strain evidence="3 4">HHB12029</strain>
    </source>
</reference>
<dbReference type="OrthoDB" id="10262962at2759"/>